<evidence type="ECO:0000256" key="1">
    <source>
        <dbReference type="SAM" id="MobiDB-lite"/>
    </source>
</evidence>
<gene>
    <name evidence="2" type="ORF">AMTR_s00038p00236140</name>
</gene>
<feature type="compositionally biased region" description="Acidic residues" evidence="1">
    <location>
        <begin position="74"/>
        <end position="92"/>
    </location>
</feature>
<dbReference type="EMBL" id="KI392532">
    <property type="protein sequence ID" value="ERN14738.1"/>
    <property type="molecule type" value="Genomic_DNA"/>
</dbReference>
<keyword evidence="3" id="KW-1185">Reference proteome</keyword>
<evidence type="ECO:0000313" key="3">
    <source>
        <dbReference type="Proteomes" id="UP000017836"/>
    </source>
</evidence>
<dbReference type="Proteomes" id="UP000017836">
    <property type="component" value="Unassembled WGS sequence"/>
</dbReference>
<evidence type="ECO:0000313" key="2">
    <source>
        <dbReference type="EMBL" id="ERN14738.1"/>
    </source>
</evidence>
<proteinExistence type="predicted"/>
<dbReference type="AlphaFoldDB" id="U5D305"/>
<name>U5D305_AMBTC</name>
<dbReference type="HOGENOM" id="CLU_2416229_0_0_1"/>
<organism evidence="2 3">
    <name type="scientific">Amborella trichopoda</name>
    <dbReference type="NCBI Taxonomy" id="13333"/>
    <lineage>
        <taxon>Eukaryota</taxon>
        <taxon>Viridiplantae</taxon>
        <taxon>Streptophyta</taxon>
        <taxon>Embryophyta</taxon>
        <taxon>Tracheophyta</taxon>
        <taxon>Spermatophyta</taxon>
        <taxon>Magnoliopsida</taxon>
        <taxon>Amborellales</taxon>
        <taxon>Amborellaceae</taxon>
        <taxon>Amborella</taxon>
    </lineage>
</organism>
<sequence length="92" mass="10510">MDVQTKDCLDLVYLEVCILKKLEPFKKNQDPADIAGLERVFSTQRKFLSYLADEILMGSMELQKKAMGSRFNEEDNEEEAGEVMDDDSLLVS</sequence>
<dbReference type="Gramene" id="ERN14738">
    <property type="protein sequence ID" value="ERN14738"/>
    <property type="gene ID" value="AMTR_s00038p00236140"/>
</dbReference>
<reference evidence="3" key="1">
    <citation type="journal article" date="2013" name="Science">
        <title>The Amborella genome and the evolution of flowering plants.</title>
        <authorList>
            <consortium name="Amborella Genome Project"/>
        </authorList>
    </citation>
    <scope>NUCLEOTIDE SEQUENCE [LARGE SCALE GENOMIC DNA]</scope>
</reference>
<accession>U5D305</accession>
<feature type="region of interest" description="Disordered" evidence="1">
    <location>
        <begin position="67"/>
        <end position="92"/>
    </location>
</feature>
<protein>
    <submittedName>
        <fullName evidence="2">Uncharacterized protein</fullName>
    </submittedName>
</protein>